<dbReference type="InterPro" id="IPR011047">
    <property type="entry name" value="Quinoprotein_ADH-like_sf"/>
</dbReference>
<accession>A0ABT6TGI9</accession>
<gene>
    <name evidence="3" type="ORF">KB449_12910</name>
</gene>
<dbReference type="PANTHER" id="PTHR34512:SF30">
    <property type="entry name" value="OUTER MEMBRANE PROTEIN ASSEMBLY FACTOR BAMB"/>
    <property type="match status" value="1"/>
</dbReference>
<dbReference type="InterPro" id="IPR002372">
    <property type="entry name" value="PQQ_rpt_dom"/>
</dbReference>
<feature type="signal peptide" evidence="1">
    <location>
        <begin position="1"/>
        <end position="22"/>
    </location>
</feature>
<dbReference type="InterPro" id="IPR018391">
    <property type="entry name" value="PQQ_b-propeller_rpt"/>
</dbReference>
<proteinExistence type="predicted"/>
<reference evidence="3" key="1">
    <citation type="submission" date="2023-04" db="EMBL/GenBank/DDBJ databases">
        <title>Comparative genomic analysis of Cohnella hashimotonis sp. nov., isolated from the International Space Station.</title>
        <authorList>
            <person name="Venkateswaran K."/>
            <person name="Simpson A."/>
        </authorList>
    </citation>
    <scope>NUCLEOTIDE SEQUENCE</scope>
    <source>
        <strain evidence="3">F6_2S_P_1</strain>
    </source>
</reference>
<dbReference type="Proteomes" id="UP001161691">
    <property type="component" value="Unassembled WGS sequence"/>
</dbReference>
<dbReference type="Pfam" id="PF13360">
    <property type="entry name" value="PQQ_2"/>
    <property type="match status" value="1"/>
</dbReference>
<keyword evidence="1" id="KW-0732">Signal</keyword>
<dbReference type="PROSITE" id="PS51257">
    <property type="entry name" value="PROKAR_LIPOPROTEIN"/>
    <property type="match status" value="1"/>
</dbReference>
<evidence type="ECO:0000313" key="4">
    <source>
        <dbReference type="Proteomes" id="UP001161691"/>
    </source>
</evidence>
<dbReference type="Gene3D" id="2.130.10.10">
    <property type="entry name" value="YVTN repeat-like/Quinoprotein amine dehydrogenase"/>
    <property type="match status" value="1"/>
</dbReference>
<comment type="caution">
    <text evidence="3">The sequence shown here is derived from an EMBL/GenBank/DDBJ whole genome shotgun (WGS) entry which is preliminary data.</text>
</comment>
<dbReference type="RefSeq" id="WP_282908768.1">
    <property type="nucleotide sequence ID" value="NZ_JAGRPV010000001.1"/>
</dbReference>
<dbReference type="SMART" id="SM00564">
    <property type="entry name" value="PQQ"/>
    <property type="match status" value="6"/>
</dbReference>
<keyword evidence="4" id="KW-1185">Reference proteome</keyword>
<evidence type="ECO:0000256" key="1">
    <source>
        <dbReference type="SAM" id="SignalP"/>
    </source>
</evidence>
<dbReference type="SUPFAM" id="SSF50998">
    <property type="entry name" value="Quinoprotein alcohol dehydrogenase-like"/>
    <property type="match status" value="2"/>
</dbReference>
<feature type="domain" description="Pyrrolo-quinoline quinone repeat" evidence="2">
    <location>
        <begin position="73"/>
        <end position="310"/>
    </location>
</feature>
<sequence>MKKGVLLSLVALSLLAAGCSEKQPDSTETKGEQKEAGFFEAPGYAFGYHLGELISGDFQPYAEGNVLYMGGIDGSVTAVDIAAKKKLWSTDPVSTTVEGIEMADNANGISADDNALFVSGSYSIRAYNKVDGGKLWQKQIGQWTTAAPLRYDDKLIAGIDDGSVLALDPKTGDEIWSAKQDDLGIRSEITEKDGVIYVYGNNGILIAADASSGKMKWQTTTLLASNDWNNPDNQIAELLNTKPVFYANLVIIGSWDGNVYGIDRKSGSLVWETRTDKVTSYPLLDGDTVYTTTSNAVHALDAKTGEQKWTVSFDQYLTDWHLSNLAASNGKLYVAADKTLLELDSGTGESRELLALSDDASGIYLHDGLLFIALFHGDVLAKALDE</sequence>
<organism evidence="3 4">
    <name type="scientific">Cohnella hashimotonis</name>
    <dbReference type="NCBI Taxonomy" id="2826895"/>
    <lineage>
        <taxon>Bacteria</taxon>
        <taxon>Bacillati</taxon>
        <taxon>Bacillota</taxon>
        <taxon>Bacilli</taxon>
        <taxon>Bacillales</taxon>
        <taxon>Paenibacillaceae</taxon>
        <taxon>Cohnella</taxon>
    </lineage>
</organism>
<protein>
    <submittedName>
        <fullName evidence="3">PQQ-binding-like beta-propeller repeat protein</fullName>
    </submittedName>
</protein>
<feature type="chain" id="PRO_5045289608" evidence="1">
    <location>
        <begin position="23"/>
        <end position="386"/>
    </location>
</feature>
<dbReference type="Gene3D" id="2.40.128.630">
    <property type="match status" value="1"/>
</dbReference>
<name>A0ABT6TGI9_9BACL</name>
<dbReference type="PANTHER" id="PTHR34512">
    <property type="entry name" value="CELL SURFACE PROTEIN"/>
    <property type="match status" value="1"/>
</dbReference>
<evidence type="ECO:0000313" key="3">
    <source>
        <dbReference type="EMBL" id="MDI4645869.1"/>
    </source>
</evidence>
<evidence type="ECO:0000259" key="2">
    <source>
        <dbReference type="Pfam" id="PF13360"/>
    </source>
</evidence>
<dbReference type="EMBL" id="JAGRPV010000001">
    <property type="protein sequence ID" value="MDI4645869.1"/>
    <property type="molecule type" value="Genomic_DNA"/>
</dbReference>
<dbReference type="InterPro" id="IPR015943">
    <property type="entry name" value="WD40/YVTN_repeat-like_dom_sf"/>
</dbReference>